<dbReference type="InterPro" id="IPR019777">
    <property type="entry name" value="Form_AcTrfase_GR_CS"/>
</dbReference>
<feature type="domain" description="PFL" evidence="7">
    <location>
        <begin position="15"/>
        <end position="724"/>
    </location>
</feature>
<dbReference type="Pfam" id="PF01228">
    <property type="entry name" value="Gly_radical"/>
    <property type="match status" value="1"/>
</dbReference>
<dbReference type="Pfam" id="PF02901">
    <property type="entry name" value="PFL-like"/>
    <property type="match status" value="1"/>
</dbReference>
<dbReference type="OrthoDB" id="9803969at2"/>
<evidence type="ECO:0000256" key="3">
    <source>
        <dbReference type="PIRSR" id="PIRSR000379-2"/>
    </source>
</evidence>
<dbReference type="CDD" id="cd01677">
    <property type="entry name" value="PFL2_DhaB_BssA"/>
    <property type="match status" value="1"/>
</dbReference>
<evidence type="ECO:0000313" key="9">
    <source>
        <dbReference type="Proteomes" id="UP000184148"/>
    </source>
</evidence>
<keyword evidence="1 3" id="KW-0556">Organic radical</keyword>
<dbReference type="RefSeq" id="WP_073240044.1">
    <property type="nucleotide sequence ID" value="NZ_FQUY01000030.1"/>
</dbReference>
<feature type="modified residue" description="Glycine radical" evidence="3 4">
    <location>
        <position position="827"/>
    </location>
</feature>
<dbReference type="PROSITE" id="PS00850">
    <property type="entry name" value="GLY_RADICAL_1"/>
    <property type="match status" value="1"/>
</dbReference>
<gene>
    <name evidence="8" type="ORF">SAMN02745133_02861</name>
</gene>
<feature type="domain" description="Glycine radical" evidence="6">
    <location>
        <begin position="731"/>
        <end position="851"/>
    </location>
</feature>
<organism evidence="8 9">
    <name type="scientific">Desulforamulus putei DSM 12395</name>
    <dbReference type="NCBI Taxonomy" id="1121429"/>
    <lineage>
        <taxon>Bacteria</taxon>
        <taxon>Bacillati</taxon>
        <taxon>Bacillota</taxon>
        <taxon>Clostridia</taxon>
        <taxon>Eubacteriales</taxon>
        <taxon>Peptococcaceae</taxon>
        <taxon>Desulforamulus</taxon>
    </lineage>
</organism>
<dbReference type="PIRSF" id="PIRSF000379">
    <property type="entry name" value="For_Ac_trans_1"/>
    <property type="match status" value="1"/>
</dbReference>
<dbReference type="EMBL" id="FQUY01000030">
    <property type="protein sequence ID" value="SHF51853.1"/>
    <property type="molecule type" value="Genomic_DNA"/>
</dbReference>
<dbReference type="PROSITE" id="PS51149">
    <property type="entry name" value="GLY_RADICAL_2"/>
    <property type="match status" value="1"/>
</dbReference>
<dbReference type="GO" id="GO:0016829">
    <property type="term" value="F:lyase activity"/>
    <property type="evidence" value="ECO:0007669"/>
    <property type="project" value="UniProtKB-KW"/>
</dbReference>
<dbReference type="STRING" id="1121429.SAMN02745133_02861"/>
<dbReference type="InterPro" id="IPR001150">
    <property type="entry name" value="Gly_radical"/>
</dbReference>
<feature type="region of interest" description="Disordered" evidence="5">
    <location>
        <begin position="718"/>
        <end position="745"/>
    </location>
</feature>
<evidence type="ECO:0000256" key="2">
    <source>
        <dbReference type="ARBA" id="ARBA00023239"/>
    </source>
</evidence>
<dbReference type="GO" id="GO:0005829">
    <property type="term" value="C:cytosol"/>
    <property type="evidence" value="ECO:0007669"/>
    <property type="project" value="TreeGrafter"/>
</dbReference>
<reference evidence="9" key="1">
    <citation type="submission" date="2016-11" db="EMBL/GenBank/DDBJ databases">
        <authorList>
            <person name="Varghese N."/>
            <person name="Submissions S."/>
        </authorList>
    </citation>
    <scope>NUCLEOTIDE SEQUENCE [LARGE SCALE GENOMIC DNA]</scope>
    <source>
        <strain evidence="9">DSM 12395</strain>
    </source>
</reference>
<keyword evidence="9" id="KW-1185">Reference proteome</keyword>
<dbReference type="AlphaFoldDB" id="A0A1M5CAS3"/>
<dbReference type="SUPFAM" id="SSF51998">
    <property type="entry name" value="PFL-like glycyl radical enzymes"/>
    <property type="match status" value="1"/>
</dbReference>
<evidence type="ECO:0000259" key="6">
    <source>
        <dbReference type="PROSITE" id="PS51149"/>
    </source>
</evidence>
<proteinExistence type="predicted"/>
<evidence type="ECO:0000259" key="7">
    <source>
        <dbReference type="PROSITE" id="PS51554"/>
    </source>
</evidence>
<dbReference type="Proteomes" id="UP000184148">
    <property type="component" value="Unassembled WGS sequence"/>
</dbReference>
<dbReference type="Gene3D" id="3.20.70.20">
    <property type="match status" value="2"/>
</dbReference>
<keyword evidence="2" id="KW-0456">Lyase</keyword>
<evidence type="ECO:0000256" key="5">
    <source>
        <dbReference type="SAM" id="MobiDB-lite"/>
    </source>
</evidence>
<dbReference type="PANTHER" id="PTHR43641">
    <property type="entry name" value="FORMATE ACETYLTRANSFERASE 3-RELATED"/>
    <property type="match status" value="1"/>
</dbReference>
<sequence>MTAEFSQLFKSSPSQRIQKLIDDLYSVTPEIEAERAILLTESYKQTESYPTIIRRAMALDNILSKMTIVIRDNELIVGNLTTKPRASQIFPEFSNKWIVDEFDTLAKRTGDVFLISEDTKQSLMEVFKYWDGKTTNELATELMFPETKAAMEAGVFTVGNYYFNGVGHISVDYAKVLAKGFNGIIAEAEEAIAKADKSDPDYIKKHQFLTAVIIAAKAAIKYAKRFAELARKLAAQTSDAQRQTELLQIAQNCEWVPANPARTFYEALQSFWFVQAIIQIESNGHSISPMRFDQYMYPYYKKDRSEGRITQEQAQELLDCLWVKFNDVNKVRDEASTKAFGGYPMFQNLIVGGQTVDGVDATNELSFMCLEATAHTKLPQPSISIRVWNKTPDELMLKAAEVTRLGLGMPAYYNDEVIIPSLVNRGLSLADARDYGIIGCVEPQKGGKTEGWHDAAFFNTAKVLEITINNGMANGKQLGPKTGEFTSFTSFEQFMDAYREQMKYFVSLLVNADNCVDIAHGERVPLPFLSSMVDDCIVKGKSLQEGGAHYNFTGPQGVGIANVADSLMAIKKLVFEEKKVTLAELKEALDTNFGSCEAPKSSAKVNLDLNNLTQEALVEAITKLVLEANNASLEDLQKSANIKVDLGSNGNKEYFRQMLENRAPKFGNDIDEVDELAREVALIYCREVEKYTNPRGGRFQPGLYPVSANVPMGAVTGATPDGRKAGEPLADGVSPVSGRDKKGPTAAANSVAKIDHHIASNGTLFNQKFHPSALEGQSGLENLSALVRSYFDQKGMHVQFNVVSRETLIDAQKNPNKYKNLVVRVAGYSAHFTSLDKSIQDDIIKRTEHSL</sequence>
<dbReference type="InterPro" id="IPR004184">
    <property type="entry name" value="PFL_dom"/>
</dbReference>
<evidence type="ECO:0000256" key="4">
    <source>
        <dbReference type="PROSITE-ProRule" id="PRU00493"/>
    </source>
</evidence>
<accession>A0A1M5CAS3</accession>
<protein>
    <submittedName>
        <fullName evidence="8">Glycerol dehydratase, cobalamin-independent, large subunit</fullName>
    </submittedName>
</protein>
<dbReference type="InterPro" id="IPR051215">
    <property type="entry name" value="GRE"/>
</dbReference>
<dbReference type="PROSITE" id="PS51554">
    <property type="entry name" value="PFL"/>
    <property type="match status" value="1"/>
</dbReference>
<evidence type="ECO:0000256" key="1">
    <source>
        <dbReference type="ARBA" id="ARBA00022818"/>
    </source>
</evidence>
<name>A0A1M5CAS3_9FIRM</name>
<evidence type="ECO:0000313" key="8">
    <source>
        <dbReference type="EMBL" id="SHF51853.1"/>
    </source>
</evidence>
<dbReference type="PANTHER" id="PTHR43641:SF2">
    <property type="entry name" value="DEHYDRATASE YBIW-RELATED"/>
    <property type="match status" value="1"/>
</dbReference>